<evidence type="ECO:0000259" key="7">
    <source>
        <dbReference type="Pfam" id="PF01478"/>
    </source>
</evidence>
<gene>
    <name evidence="8" type="ORF">HB662_15590</name>
</gene>
<keyword evidence="4 6" id="KW-1133">Transmembrane helix</keyword>
<evidence type="ECO:0000256" key="4">
    <source>
        <dbReference type="ARBA" id="ARBA00022989"/>
    </source>
</evidence>
<organism evidence="8 9">
    <name type="scientific">Falsiroseomonas frigidaquae</name>
    <dbReference type="NCBI Taxonomy" id="487318"/>
    <lineage>
        <taxon>Bacteria</taxon>
        <taxon>Pseudomonadati</taxon>
        <taxon>Pseudomonadota</taxon>
        <taxon>Alphaproteobacteria</taxon>
        <taxon>Acetobacterales</taxon>
        <taxon>Roseomonadaceae</taxon>
        <taxon>Falsiroseomonas</taxon>
    </lineage>
</organism>
<evidence type="ECO:0000256" key="5">
    <source>
        <dbReference type="ARBA" id="ARBA00023136"/>
    </source>
</evidence>
<reference evidence="8 9" key="1">
    <citation type="submission" date="2020-03" db="EMBL/GenBank/DDBJ databases">
        <title>Roseomonas selenitidurans sp. nov. isolated from soil.</title>
        <authorList>
            <person name="Liu H."/>
        </authorList>
    </citation>
    <scope>NUCLEOTIDE SEQUENCE [LARGE SCALE GENOMIC DNA]</scope>
    <source>
        <strain evidence="8 9">JCM 15073</strain>
    </source>
</reference>
<dbReference type="Proteomes" id="UP000765160">
    <property type="component" value="Unassembled WGS sequence"/>
</dbReference>
<keyword evidence="3 6" id="KW-0812">Transmembrane</keyword>
<keyword evidence="9" id="KW-1185">Reference proteome</keyword>
<accession>A0ABX1F1I2</accession>
<comment type="subcellular location">
    <subcellularLocation>
        <location evidence="1">Cell membrane</location>
        <topology evidence="1">Multi-pass membrane protein</topology>
    </subcellularLocation>
</comment>
<feature type="transmembrane region" description="Helical" evidence="6">
    <location>
        <begin position="94"/>
        <end position="114"/>
    </location>
</feature>
<evidence type="ECO:0000256" key="2">
    <source>
        <dbReference type="ARBA" id="ARBA00022475"/>
    </source>
</evidence>
<keyword evidence="5 6" id="KW-0472">Membrane</keyword>
<evidence type="ECO:0000313" key="9">
    <source>
        <dbReference type="Proteomes" id="UP000765160"/>
    </source>
</evidence>
<evidence type="ECO:0000256" key="1">
    <source>
        <dbReference type="ARBA" id="ARBA00004651"/>
    </source>
</evidence>
<dbReference type="Pfam" id="PF01478">
    <property type="entry name" value="Peptidase_A24"/>
    <property type="match status" value="1"/>
</dbReference>
<feature type="transmembrane region" description="Helical" evidence="6">
    <location>
        <begin position="147"/>
        <end position="164"/>
    </location>
</feature>
<evidence type="ECO:0000256" key="3">
    <source>
        <dbReference type="ARBA" id="ARBA00022692"/>
    </source>
</evidence>
<proteinExistence type="predicted"/>
<protein>
    <submittedName>
        <fullName evidence="8">Prepilin peptidase</fullName>
    </submittedName>
</protein>
<feature type="domain" description="Prepilin type IV endopeptidase peptidase" evidence="7">
    <location>
        <begin position="9"/>
        <end position="110"/>
    </location>
</feature>
<dbReference type="RefSeq" id="WP_168050712.1">
    <property type="nucleotide sequence ID" value="NZ_JAATJR010000004.1"/>
</dbReference>
<comment type="caution">
    <text evidence="8">The sequence shown here is derived from an EMBL/GenBank/DDBJ whole genome shotgun (WGS) entry which is preliminary data.</text>
</comment>
<dbReference type="InterPro" id="IPR052218">
    <property type="entry name" value="Preflagellin_Peptidase"/>
</dbReference>
<keyword evidence="2" id="KW-1003">Cell membrane</keyword>
<dbReference type="PANTHER" id="PTHR36506:SF1">
    <property type="entry name" value="PREFLAGELLIN PEPTIDASE"/>
    <property type="match status" value="1"/>
</dbReference>
<sequence length="167" mass="17181">MDVSVQLLLILPLLAYACWRDLSARMIPDAVSLLLAGIGILSRLSLGWDAALVSLASAAVLFLVLLGCAMRGWLGGGDVKLAGAVALGFAPAATWDFVFATTLAGGLLGVLYLAGPSFAPRLAPSSGTALLPRLAAIESWRLRRRGPLPYGFAIAAGALAALLANPQ</sequence>
<name>A0ABX1F1I2_9PROT</name>
<feature type="transmembrane region" description="Helical" evidence="6">
    <location>
        <begin position="51"/>
        <end position="74"/>
    </location>
</feature>
<dbReference type="InterPro" id="IPR000045">
    <property type="entry name" value="Prepilin_IV_endopep_pep"/>
</dbReference>
<dbReference type="EMBL" id="JAAVTX010000004">
    <property type="protein sequence ID" value="NKE46208.1"/>
    <property type="molecule type" value="Genomic_DNA"/>
</dbReference>
<evidence type="ECO:0000313" key="8">
    <source>
        <dbReference type="EMBL" id="NKE46208.1"/>
    </source>
</evidence>
<evidence type="ECO:0000256" key="6">
    <source>
        <dbReference type="SAM" id="Phobius"/>
    </source>
</evidence>
<dbReference type="Gene3D" id="1.20.120.1220">
    <property type="match status" value="1"/>
</dbReference>
<feature type="transmembrane region" description="Helical" evidence="6">
    <location>
        <begin position="27"/>
        <end position="44"/>
    </location>
</feature>
<dbReference type="PANTHER" id="PTHR36506">
    <property type="entry name" value="PREFLAGELLIN PEPTIDASE"/>
    <property type="match status" value="1"/>
</dbReference>